<sequence length="78" mass="9070">MCTIDCSIKWILKEHRGGRSICRAIRLALCYTVYTICLARNAWTHDSEEVSPDSIITKVKLGTYRVLLRSFSHCRFDF</sequence>
<accession>A0AAV3R2R2</accession>
<proteinExistence type="predicted"/>
<dbReference type="Proteomes" id="UP001454036">
    <property type="component" value="Unassembled WGS sequence"/>
</dbReference>
<protein>
    <submittedName>
        <fullName evidence="1">Uncharacterized protein</fullName>
    </submittedName>
</protein>
<evidence type="ECO:0000313" key="1">
    <source>
        <dbReference type="EMBL" id="GAA0170620.1"/>
    </source>
</evidence>
<evidence type="ECO:0000313" key="2">
    <source>
        <dbReference type="Proteomes" id="UP001454036"/>
    </source>
</evidence>
<keyword evidence="2" id="KW-1185">Reference proteome</keyword>
<dbReference type="EMBL" id="BAABME010007320">
    <property type="protein sequence ID" value="GAA0170620.1"/>
    <property type="molecule type" value="Genomic_DNA"/>
</dbReference>
<name>A0AAV3R2R2_LITER</name>
<dbReference type="AlphaFoldDB" id="A0AAV3R2R2"/>
<reference evidence="1 2" key="1">
    <citation type="submission" date="2024-01" db="EMBL/GenBank/DDBJ databases">
        <title>The complete chloroplast genome sequence of Lithospermum erythrorhizon: insights into the phylogenetic relationship among Boraginaceae species and the maternal lineages of purple gromwells.</title>
        <authorList>
            <person name="Okada T."/>
            <person name="Watanabe K."/>
        </authorList>
    </citation>
    <scope>NUCLEOTIDE SEQUENCE [LARGE SCALE GENOMIC DNA]</scope>
</reference>
<organism evidence="1 2">
    <name type="scientific">Lithospermum erythrorhizon</name>
    <name type="common">Purple gromwell</name>
    <name type="synonym">Lithospermum officinale var. erythrorhizon</name>
    <dbReference type="NCBI Taxonomy" id="34254"/>
    <lineage>
        <taxon>Eukaryota</taxon>
        <taxon>Viridiplantae</taxon>
        <taxon>Streptophyta</taxon>
        <taxon>Embryophyta</taxon>
        <taxon>Tracheophyta</taxon>
        <taxon>Spermatophyta</taxon>
        <taxon>Magnoliopsida</taxon>
        <taxon>eudicotyledons</taxon>
        <taxon>Gunneridae</taxon>
        <taxon>Pentapetalae</taxon>
        <taxon>asterids</taxon>
        <taxon>lamiids</taxon>
        <taxon>Boraginales</taxon>
        <taxon>Boraginaceae</taxon>
        <taxon>Boraginoideae</taxon>
        <taxon>Lithospermeae</taxon>
        <taxon>Lithospermum</taxon>
    </lineage>
</organism>
<gene>
    <name evidence="1" type="ORF">LIER_24844</name>
</gene>
<comment type="caution">
    <text evidence="1">The sequence shown here is derived from an EMBL/GenBank/DDBJ whole genome shotgun (WGS) entry which is preliminary data.</text>
</comment>